<evidence type="ECO:0000313" key="2">
    <source>
        <dbReference type="Proteomes" id="UP000503011"/>
    </source>
</evidence>
<protein>
    <submittedName>
        <fullName evidence="1">Uncharacterized protein</fullName>
    </submittedName>
</protein>
<reference evidence="1 2" key="1">
    <citation type="submission" date="2020-03" db="EMBL/GenBank/DDBJ databases">
        <title>Whole genome shotgun sequence of Phytohabitans suffuscus NBRC 105367.</title>
        <authorList>
            <person name="Komaki H."/>
            <person name="Tamura T."/>
        </authorList>
    </citation>
    <scope>NUCLEOTIDE SEQUENCE [LARGE SCALE GENOMIC DNA]</scope>
    <source>
        <strain evidence="1 2">NBRC 105367</strain>
    </source>
</reference>
<organism evidence="1 2">
    <name type="scientific">Phytohabitans suffuscus</name>
    <dbReference type="NCBI Taxonomy" id="624315"/>
    <lineage>
        <taxon>Bacteria</taxon>
        <taxon>Bacillati</taxon>
        <taxon>Actinomycetota</taxon>
        <taxon>Actinomycetes</taxon>
        <taxon>Micromonosporales</taxon>
        <taxon>Micromonosporaceae</taxon>
    </lineage>
</organism>
<dbReference type="AlphaFoldDB" id="A0A6F8YF38"/>
<sequence length="68" mass="7488">MIGCSVLVWRPVASTGPSRWGVSMAKGGVFCVEGQWHRDLNDQSSVYANGRTWRPDTKLRIPAQVTAV</sequence>
<evidence type="ECO:0000313" key="1">
    <source>
        <dbReference type="EMBL" id="BCB84754.1"/>
    </source>
</evidence>
<name>A0A6F8YF38_9ACTN</name>
<proteinExistence type="predicted"/>
<accession>A0A6F8YF38</accession>
<gene>
    <name evidence="1" type="ORF">Psuf_020670</name>
</gene>
<dbReference type="KEGG" id="psuu:Psuf_020670"/>
<dbReference type="EMBL" id="AP022871">
    <property type="protein sequence ID" value="BCB84754.1"/>
    <property type="molecule type" value="Genomic_DNA"/>
</dbReference>
<keyword evidence="2" id="KW-1185">Reference proteome</keyword>
<reference evidence="1 2" key="2">
    <citation type="submission" date="2020-03" db="EMBL/GenBank/DDBJ databases">
        <authorList>
            <person name="Ichikawa N."/>
            <person name="Kimura A."/>
            <person name="Kitahashi Y."/>
            <person name="Uohara A."/>
        </authorList>
    </citation>
    <scope>NUCLEOTIDE SEQUENCE [LARGE SCALE GENOMIC DNA]</scope>
    <source>
        <strain evidence="1 2">NBRC 105367</strain>
    </source>
</reference>
<dbReference type="Proteomes" id="UP000503011">
    <property type="component" value="Chromosome"/>
</dbReference>